<keyword evidence="1" id="KW-1185">Reference proteome</keyword>
<evidence type="ECO:0000313" key="1">
    <source>
        <dbReference type="Proteomes" id="UP000887565"/>
    </source>
</evidence>
<dbReference type="WBParaSite" id="nRc.2.0.1.t41383-RA">
    <property type="protein sequence ID" value="nRc.2.0.1.t41383-RA"/>
    <property type="gene ID" value="nRc.2.0.1.g41383"/>
</dbReference>
<evidence type="ECO:0000313" key="2">
    <source>
        <dbReference type="WBParaSite" id="nRc.2.0.1.t41383-RA"/>
    </source>
</evidence>
<reference evidence="2" key="1">
    <citation type="submission" date="2022-11" db="UniProtKB">
        <authorList>
            <consortium name="WormBaseParasite"/>
        </authorList>
    </citation>
    <scope>IDENTIFICATION</scope>
</reference>
<sequence>IGLWNCTIININCRPEDPTTQVNYHVRHYGTTPKQTIVISVNIKGWATAHEYDKDDLADNWADKCCMRSAKSWVQKQKKNMGSTKSSNSLAKVQGLHLAADVDQVFLGANIAEIMAQIVPAPIPATMVPESLERSHHCRIKDLAICTDIISFQLIIGQWSKR</sequence>
<proteinExistence type="predicted"/>
<accession>A0A915KR64</accession>
<organism evidence="1 2">
    <name type="scientific">Romanomermis culicivorax</name>
    <name type="common">Nematode worm</name>
    <dbReference type="NCBI Taxonomy" id="13658"/>
    <lineage>
        <taxon>Eukaryota</taxon>
        <taxon>Metazoa</taxon>
        <taxon>Ecdysozoa</taxon>
        <taxon>Nematoda</taxon>
        <taxon>Enoplea</taxon>
        <taxon>Dorylaimia</taxon>
        <taxon>Mermithida</taxon>
        <taxon>Mermithoidea</taxon>
        <taxon>Mermithidae</taxon>
        <taxon>Romanomermis</taxon>
    </lineage>
</organism>
<name>A0A915KR64_ROMCU</name>
<dbReference type="Proteomes" id="UP000887565">
    <property type="component" value="Unplaced"/>
</dbReference>
<protein>
    <submittedName>
        <fullName evidence="2">Reverse transcriptase Ty1/copia-type domain-containing protein</fullName>
    </submittedName>
</protein>
<dbReference type="AlphaFoldDB" id="A0A915KR64"/>